<organism evidence="7 8">
    <name type="scientific">Chytriomyces confervae</name>
    <dbReference type="NCBI Taxonomy" id="246404"/>
    <lineage>
        <taxon>Eukaryota</taxon>
        <taxon>Fungi</taxon>
        <taxon>Fungi incertae sedis</taxon>
        <taxon>Chytridiomycota</taxon>
        <taxon>Chytridiomycota incertae sedis</taxon>
        <taxon>Chytridiomycetes</taxon>
        <taxon>Chytridiales</taxon>
        <taxon>Chytriomycetaceae</taxon>
        <taxon>Chytriomyces</taxon>
    </lineage>
</organism>
<dbReference type="InterPro" id="IPR014717">
    <property type="entry name" value="Transl_elong_EF1B/ribsomal_bS6"/>
</dbReference>
<keyword evidence="2" id="KW-0251">Elongation factor</keyword>
<evidence type="ECO:0000256" key="3">
    <source>
        <dbReference type="ARBA" id="ARBA00022917"/>
    </source>
</evidence>
<feature type="domain" description="Translation elongation factor EF1B beta/delta subunit guanine nucleotide exchange" evidence="5">
    <location>
        <begin position="158"/>
        <end position="244"/>
    </location>
</feature>
<keyword evidence="3" id="KW-0648">Protein biosynthesis</keyword>
<proteinExistence type="inferred from homology"/>
<sequence length="244" mass="26127">MGFEKLDQDAGLVHLNNFLEEHSYIDGFSATQADVAVFEALKAPIAAAKYPHVSRWYNHISAHGGKSAKFPGVKKAASAYGPVAAARAASPARAPAARAASPAKKAPAAAAAKKDDDEDFDLFGSDDEEEDAEKAALVEARLKEYHAKKAAKPKTIAKSMVILDVKPWDDETDMKAMEASVRGIVMEGLVWGTAKFVAIGYGIKKLQITAVVEDDKVGVDDLSDQITAFEDFVQSVDVASFNKL</sequence>
<dbReference type="InterPro" id="IPR036282">
    <property type="entry name" value="Glutathione-S-Trfase_C_sf"/>
</dbReference>
<protein>
    <recommendedName>
        <fullName evidence="9">Translation elongation factor EF1B beta/delta subunit guanine nucleotide exchange domain-containing protein</fullName>
    </recommendedName>
</protein>
<name>A0A507F3T4_9FUNG</name>
<dbReference type="EMBL" id="QEAP01000274">
    <property type="protein sequence ID" value="TPX70772.1"/>
    <property type="molecule type" value="Genomic_DNA"/>
</dbReference>
<dbReference type="AlphaFoldDB" id="A0A507F3T4"/>
<reference evidence="7 8" key="1">
    <citation type="journal article" date="2019" name="Sci. Rep.">
        <title>Comparative genomics of chytrid fungi reveal insights into the obligate biotrophic and pathogenic lifestyle of Synchytrium endobioticum.</title>
        <authorList>
            <person name="van de Vossenberg B.T.L.H."/>
            <person name="Warris S."/>
            <person name="Nguyen H.D.T."/>
            <person name="van Gent-Pelzer M.P.E."/>
            <person name="Joly D.L."/>
            <person name="van de Geest H.C."/>
            <person name="Bonants P.J.M."/>
            <person name="Smith D.S."/>
            <person name="Levesque C.A."/>
            <person name="van der Lee T.A.J."/>
        </authorList>
    </citation>
    <scope>NUCLEOTIDE SEQUENCE [LARGE SCALE GENOMIC DNA]</scope>
    <source>
        <strain evidence="7 8">CBS 675.73</strain>
    </source>
</reference>
<dbReference type="GO" id="GO:0005829">
    <property type="term" value="C:cytosol"/>
    <property type="evidence" value="ECO:0007669"/>
    <property type="project" value="TreeGrafter"/>
</dbReference>
<dbReference type="GO" id="GO:0005085">
    <property type="term" value="F:guanyl-nucleotide exchange factor activity"/>
    <property type="evidence" value="ECO:0007669"/>
    <property type="project" value="TreeGrafter"/>
</dbReference>
<evidence type="ECO:0000256" key="1">
    <source>
        <dbReference type="ARBA" id="ARBA00007411"/>
    </source>
</evidence>
<dbReference type="InterPro" id="IPR036219">
    <property type="entry name" value="eEF-1beta-like_sf"/>
</dbReference>
<dbReference type="SUPFAM" id="SSF54984">
    <property type="entry name" value="eEF-1beta-like"/>
    <property type="match status" value="1"/>
</dbReference>
<feature type="compositionally biased region" description="Acidic residues" evidence="4">
    <location>
        <begin position="116"/>
        <end position="125"/>
    </location>
</feature>
<dbReference type="Gene3D" id="1.20.1050.130">
    <property type="match status" value="1"/>
</dbReference>
<dbReference type="Pfam" id="PF21972">
    <property type="entry name" value="Arc1p_N_like"/>
    <property type="match status" value="1"/>
</dbReference>
<feature type="compositionally biased region" description="Low complexity" evidence="4">
    <location>
        <begin position="95"/>
        <end position="111"/>
    </location>
</feature>
<comment type="caution">
    <text evidence="7">The sequence shown here is derived from an EMBL/GenBank/DDBJ whole genome shotgun (WGS) entry which is preliminary data.</text>
</comment>
<dbReference type="CDD" id="cd00292">
    <property type="entry name" value="EF1B"/>
    <property type="match status" value="1"/>
</dbReference>
<evidence type="ECO:0000313" key="8">
    <source>
        <dbReference type="Proteomes" id="UP000320333"/>
    </source>
</evidence>
<gene>
    <name evidence="7" type="ORF">CcCBS67573_g06424</name>
</gene>
<accession>A0A507F3T4</accession>
<dbReference type="SMART" id="SM00888">
    <property type="entry name" value="EF1_GNE"/>
    <property type="match status" value="1"/>
</dbReference>
<evidence type="ECO:0000256" key="4">
    <source>
        <dbReference type="SAM" id="MobiDB-lite"/>
    </source>
</evidence>
<dbReference type="SUPFAM" id="SSF47616">
    <property type="entry name" value="GST C-terminal domain-like"/>
    <property type="match status" value="1"/>
</dbReference>
<evidence type="ECO:0000259" key="6">
    <source>
        <dbReference type="SMART" id="SM01182"/>
    </source>
</evidence>
<dbReference type="GO" id="GO:0005853">
    <property type="term" value="C:eukaryotic translation elongation factor 1 complex"/>
    <property type="evidence" value="ECO:0007669"/>
    <property type="project" value="InterPro"/>
</dbReference>
<dbReference type="Pfam" id="PF10587">
    <property type="entry name" value="EF-1_beta_acid"/>
    <property type="match status" value="1"/>
</dbReference>
<dbReference type="InterPro" id="IPR049720">
    <property type="entry name" value="EF1B_bsu/dsu"/>
</dbReference>
<keyword evidence="8" id="KW-1185">Reference proteome</keyword>
<evidence type="ECO:0008006" key="9">
    <source>
        <dbReference type="Google" id="ProtNLM"/>
    </source>
</evidence>
<dbReference type="InterPro" id="IPR014038">
    <property type="entry name" value="EF1B_bsu/dsu_GNE"/>
</dbReference>
<dbReference type="InterPro" id="IPR001326">
    <property type="entry name" value="Transl_elong_EF1B_B/D_CS"/>
</dbReference>
<dbReference type="Proteomes" id="UP000320333">
    <property type="component" value="Unassembled WGS sequence"/>
</dbReference>
<dbReference type="FunFam" id="3.30.70.60:FF:000001">
    <property type="entry name" value="Elongation factor 1-beta 1 like"/>
    <property type="match status" value="1"/>
</dbReference>
<dbReference type="InterPro" id="IPR053836">
    <property type="entry name" value="Arc1-like_N"/>
</dbReference>
<dbReference type="OrthoDB" id="331763at2759"/>
<dbReference type="PANTHER" id="PTHR11595:SF21">
    <property type="entry name" value="ELONGATION FACTOR 1-BETA"/>
    <property type="match status" value="1"/>
</dbReference>
<comment type="similarity">
    <text evidence="1">Belongs to the EF-1-beta/EF-1-delta family.</text>
</comment>
<dbReference type="Pfam" id="PF00736">
    <property type="entry name" value="EF1_GNE"/>
    <property type="match status" value="1"/>
</dbReference>
<dbReference type="GO" id="GO:0003746">
    <property type="term" value="F:translation elongation factor activity"/>
    <property type="evidence" value="ECO:0007669"/>
    <property type="project" value="UniProtKB-KW"/>
</dbReference>
<dbReference type="SMART" id="SM01182">
    <property type="entry name" value="EF-1_beta_acid"/>
    <property type="match status" value="1"/>
</dbReference>
<evidence type="ECO:0000256" key="2">
    <source>
        <dbReference type="ARBA" id="ARBA00022768"/>
    </source>
</evidence>
<evidence type="ECO:0000259" key="5">
    <source>
        <dbReference type="SMART" id="SM00888"/>
    </source>
</evidence>
<feature type="domain" description="Elongation factor 1 beta central acidic region eukaryote" evidence="6">
    <location>
        <begin position="122"/>
        <end position="149"/>
    </location>
</feature>
<dbReference type="InterPro" id="IPR018940">
    <property type="entry name" value="EF-1_beta_acid_region_euk"/>
</dbReference>
<dbReference type="Gene3D" id="3.30.70.60">
    <property type="match status" value="1"/>
</dbReference>
<feature type="region of interest" description="Disordered" evidence="4">
    <location>
        <begin position="95"/>
        <end position="125"/>
    </location>
</feature>
<dbReference type="PROSITE" id="PS00824">
    <property type="entry name" value="EF1BD_1"/>
    <property type="match status" value="1"/>
</dbReference>
<dbReference type="PANTHER" id="PTHR11595">
    <property type="entry name" value="EF-HAND AND COILED-COIL DOMAIN-CONTAINING FAMILY MEMBER"/>
    <property type="match status" value="1"/>
</dbReference>
<dbReference type="STRING" id="246404.A0A507F3T4"/>
<evidence type="ECO:0000313" key="7">
    <source>
        <dbReference type="EMBL" id="TPX70772.1"/>
    </source>
</evidence>